<dbReference type="InterPro" id="IPR043519">
    <property type="entry name" value="NT_sf"/>
</dbReference>
<dbReference type="RefSeq" id="WP_166104580.1">
    <property type="nucleotide sequence ID" value="NZ_BMMY01000004.1"/>
</dbReference>
<dbReference type="KEGG" id="pei:H9L10_01715"/>
<name>A0A7G9R2L0_9MICO</name>
<evidence type="ECO:0000313" key="2">
    <source>
        <dbReference type="Proteomes" id="UP000515976"/>
    </source>
</evidence>
<dbReference type="Gene3D" id="3.30.460.10">
    <property type="entry name" value="Beta Polymerase, domain 2"/>
    <property type="match status" value="1"/>
</dbReference>
<dbReference type="GO" id="GO:0016740">
    <property type="term" value="F:transferase activity"/>
    <property type="evidence" value="ECO:0007669"/>
    <property type="project" value="UniProtKB-KW"/>
</dbReference>
<proteinExistence type="predicted"/>
<dbReference type="AlphaFoldDB" id="A0A7G9R2L0"/>
<sequence>MPAPLEDLPPALRPAVRRLASACRDEERVLAAWLGGSLARGHGDAWSDVDLHLAVTDASRFDPLAWAGGVLPLVLADPIPGVRGGYVLLTQDGLHVDVVLHPGEERPAPGEPVRTLLDRRGLLADTPGRLEAPGPPRLPAQEVRLFLYLMYAAVAAVHRGEVEALAHGASVMRDELLVSLMLAEGGRDGGSGKRLAARLTAEQREALAALPPVGVDQAGLLTALEALAGEYLARGRRLAARCASGWPESLEAMVLARWADQLGLRPAVRPS</sequence>
<dbReference type="Proteomes" id="UP000515976">
    <property type="component" value="Chromosome"/>
</dbReference>
<keyword evidence="1" id="KW-0808">Transferase</keyword>
<dbReference type="EMBL" id="CP060712">
    <property type="protein sequence ID" value="QNN49835.1"/>
    <property type="molecule type" value="Genomic_DNA"/>
</dbReference>
<gene>
    <name evidence="1" type="ORF">H9L10_01715</name>
</gene>
<evidence type="ECO:0000313" key="1">
    <source>
        <dbReference type="EMBL" id="QNN49835.1"/>
    </source>
</evidence>
<organism evidence="1 2">
    <name type="scientific">Phycicoccus endophyticus</name>
    <dbReference type="NCBI Taxonomy" id="1690220"/>
    <lineage>
        <taxon>Bacteria</taxon>
        <taxon>Bacillati</taxon>
        <taxon>Actinomycetota</taxon>
        <taxon>Actinomycetes</taxon>
        <taxon>Micrococcales</taxon>
        <taxon>Intrasporangiaceae</taxon>
        <taxon>Phycicoccus</taxon>
    </lineage>
</organism>
<keyword evidence="2" id="KW-1185">Reference proteome</keyword>
<accession>A0A7G9R2L0</accession>
<dbReference type="SUPFAM" id="SSF81301">
    <property type="entry name" value="Nucleotidyltransferase"/>
    <property type="match status" value="1"/>
</dbReference>
<dbReference type="CDD" id="cd05403">
    <property type="entry name" value="NT_KNTase_like"/>
    <property type="match status" value="1"/>
</dbReference>
<reference evidence="1 2" key="1">
    <citation type="submission" date="2020-08" db="EMBL/GenBank/DDBJ databases">
        <title>Genome sequence of Phycicoccus endophyticus JCM 31784T.</title>
        <authorList>
            <person name="Hyun D.-W."/>
            <person name="Bae J.-W."/>
        </authorList>
    </citation>
    <scope>NUCLEOTIDE SEQUENCE [LARGE SCALE GENOMIC DNA]</scope>
    <source>
        <strain evidence="1 2">JCM 31784</strain>
    </source>
</reference>
<protein>
    <submittedName>
        <fullName evidence="1">Nucleotidyltransferase domain-containing protein</fullName>
    </submittedName>
</protein>